<evidence type="ECO:0000313" key="2">
    <source>
        <dbReference type="Proteomes" id="UP001172680"/>
    </source>
</evidence>
<organism evidence="1 2">
    <name type="scientific">Coniosporium tulheliwenetii</name>
    <dbReference type="NCBI Taxonomy" id="3383036"/>
    <lineage>
        <taxon>Eukaryota</taxon>
        <taxon>Fungi</taxon>
        <taxon>Dikarya</taxon>
        <taxon>Ascomycota</taxon>
        <taxon>Pezizomycotina</taxon>
        <taxon>Dothideomycetes</taxon>
        <taxon>Dothideomycetes incertae sedis</taxon>
        <taxon>Coniosporium</taxon>
    </lineage>
</organism>
<sequence>MAFRPGQAYMPKPITDIFTPDDTEIDRRKCRRTVPMRVLALGLGRTGTASLRAALKELGFDDCYHMMSASLIEAYPDAKVILTTRDVDSWHASCLKTVDWRANDLELNLVAKLGDWAAALYQPMLHKFWTCFFRGDFRKHGKQVFTEYYEEVRSLVPPEKLLNYSVSEGWSPLCDFLEVPLPENKEFPHSNDTEKFVTRCRKRNQNQLKNVLFRYLVYGSGVAATVLASSLAMRHSGVFLGSVASNLGAIRT</sequence>
<reference evidence="1" key="1">
    <citation type="submission" date="2022-10" db="EMBL/GenBank/DDBJ databases">
        <title>Culturing micro-colonial fungi from biological soil crusts in the Mojave desert and describing Neophaeococcomyces mojavensis, and introducing the new genera and species Taxawa tesnikishii.</title>
        <authorList>
            <person name="Kurbessoian T."/>
            <person name="Stajich J.E."/>
        </authorList>
    </citation>
    <scope>NUCLEOTIDE SEQUENCE</scope>
    <source>
        <strain evidence="1">JES_115</strain>
    </source>
</reference>
<proteinExistence type="predicted"/>
<keyword evidence="2" id="KW-1185">Reference proteome</keyword>
<name>A0ACC2ZIA3_9PEZI</name>
<evidence type="ECO:0000313" key="1">
    <source>
        <dbReference type="EMBL" id="KAJ9647280.1"/>
    </source>
</evidence>
<dbReference type="Proteomes" id="UP001172680">
    <property type="component" value="Unassembled WGS sequence"/>
</dbReference>
<protein>
    <submittedName>
        <fullName evidence="1">Uncharacterized protein</fullName>
    </submittedName>
</protein>
<gene>
    <name evidence="1" type="ORF">H2199_002267</name>
</gene>
<accession>A0ACC2ZIA3</accession>
<dbReference type="EMBL" id="JAPDRP010000005">
    <property type="protein sequence ID" value="KAJ9647280.1"/>
    <property type="molecule type" value="Genomic_DNA"/>
</dbReference>
<comment type="caution">
    <text evidence="1">The sequence shown here is derived from an EMBL/GenBank/DDBJ whole genome shotgun (WGS) entry which is preliminary data.</text>
</comment>